<dbReference type="OrthoDB" id="786906at2759"/>
<comment type="caution">
    <text evidence="7">The sequence shown here is derived from an EMBL/GenBank/DDBJ whole genome shotgun (WGS) entry which is preliminary data.</text>
</comment>
<evidence type="ECO:0000259" key="5">
    <source>
        <dbReference type="PROSITE" id="PS51017"/>
    </source>
</evidence>
<keyword evidence="8" id="KW-1185">Reference proteome</keyword>
<evidence type="ECO:0000256" key="1">
    <source>
        <dbReference type="ARBA" id="ARBA00004123"/>
    </source>
</evidence>
<keyword evidence="3 4" id="KW-0539">Nucleus</keyword>
<dbReference type="InterPro" id="IPR010402">
    <property type="entry name" value="CCT_domain"/>
</dbReference>
<sequence>MGDGHKLPDGLEIGEGEFNVDNNEMFGGQRLNANLPVHDLVSSEMFMENNLPVADSNCHLENVVQASSMPHDGLHALPSCMVAVSNFVQAANGDANQLLLDQSCNVNINLSFHPPNASPNMPFLLLNPITGDSSAAPYQDHGVSPIILPEKLTWNSNNEIRFSRTRNEAKIRYNDKKKSRLYGKRIRYASRKASADTRKRLKGRFVKAGEAYDYDPLLMKM</sequence>
<evidence type="ECO:0000313" key="8">
    <source>
        <dbReference type="Proteomes" id="UP000829196"/>
    </source>
</evidence>
<gene>
    <name evidence="6" type="ORF">KFK09_022936</name>
    <name evidence="7" type="ORF">KFK09_022937</name>
</gene>
<comment type="subcellular location">
    <subcellularLocation>
        <location evidence="1 4">Nucleus</location>
    </subcellularLocation>
</comment>
<proteinExistence type="predicted"/>
<dbReference type="AlphaFoldDB" id="A0A8T3AJ71"/>
<dbReference type="PANTHER" id="PTHR31717:SF46">
    <property type="entry name" value="CCT MOTIF FAMILY PROTEIN-RELATED"/>
    <property type="match status" value="1"/>
</dbReference>
<feature type="domain" description="CCT" evidence="5">
    <location>
        <begin position="166"/>
        <end position="208"/>
    </location>
</feature>
<dbReference type="EMBL" id="JAGYWB010000016">
    <property type="protein sequence ID" value="KAI0496616.1"/>
    <property type="molecule type" value="Genomic_DNA"/>
</dbReference>
<name>A0A8T3AJ71_DENNO</name>
<accession>A0A8T3AJ71</accession>
<protein>
    <recommendedName>
        <fullName evidence="5">CCT domain-containing protein</fullName>
    </recommendedName>
</protein>
<dbReference type="PROSITE" id="PS51017">
    <property type="entry name" value="CCT"/>
    <property type="match status" value="1"/>
</dbReference>
<keyword evidence="2" id="KW-0677">Repeat</keyword>
<evidence type="ECO:0000313" key="7">
    <source>
        <dbReference type="EMBL" id="KAI0496616.1"/>
    </source>
</evidence>
<dbReference type="GO" id="GO:0005634">
    <property type="term" value="C:nucleus"/>
    <property type="evidence" value="ECO:0007669"/>
    <property type="project" value="UniProtKB-SubCell"/>
</dbReference>
<evidence type="ECO:0000256" key="4">
    <source>
        <dbReference type="PROSITE-ProRule" id="PRU00357"/>
    </source>
</evidence>
<dbReference type="EMBL" id="JAGYWB010000016">
    <property type="protein sequence ID" value="KAI0496615.1"/>
    <property type="molecule type" value="Genomic_DNA"/>
</dbReference>
<organism evidence="7 8">
    <name type="scientific">Dendrobium nobile</name>
    <name type="common">Orchid</name>
    <dbReference type="NCBI Taxonomy" id="94219"/>
    <lineage>
        <taxon>Eukaryota</taxon>
        <taxon>Viridiplantae</taxon>
        <taxon>Streptophyta</taxon>
        <taxon>Embryophyta</taxon>
        <taxon>Tracheophyta</taxon>
        <taxon>Spermatophyta</taxon>
        <taxon>Magnoliopsida</taxon>
        <taxon>Liliopsida</taxon>
        <taxon>Asparagales</taxon>
        <taxon>Orchidaceae</taxon>
        <taxon>Epidendroideae</taxon>
        <taxon>Malaxideae</taxon>
        <taxon>Dendrobiinae</taxon>
        <taxon>Dendrobium</taxon>
    </lineage>
</organism>
<dbReference type="SMR" id="A0A8T3AJ71"/>
<reference evidence="7" key="1">
    <citation type="journal article" date="2022" name="Front. Genet.">
        <title>Chromosome-Scale Assembly of the Dendrobium nobile Genome Provides Insights Into the Molecular Mechanism of the Biosynthesis of the Medicinal Active Ingredient of Dendrobium.</title>
        <authorList>
            <person name="Xu Q."/>
            <person name="Niu S.-C."/>
            <person name="Li K.-L."/>
            <person name="Zheng P.-J."/>
            <person name="Zhang X.-J."/>
            <person name="Jia Y."/>
            <person name="Liu Y."/>
            <person name="Niu Y.-X."/>
            <person name="Yu L.-H."/>
            <person name="Chen D.-F."/>
            <person name="Zhang G.-Q."/>
        </authorList>
    </citation>
    <scope>NUCLEOTIDE SEQUENCE</scope>
    <source>
        <tissue evidence="7">Leaf</tissue>
    </source>
</reference>
<evidence type="ECO:0000256" key="3">
    <source>
        <dbReference type="ARBA" id="ARBA00023242"/>
    </source>
</evidence>
<dbReference type="PANTHER" id="PTHR31717">
    <property type="entry name" value="ZINC FINGER PROTEIN CONSTANS-LIKE 10"/>
    <property type="match status" value="1"/>
</dbReference>
<dbReference type="Proteomes" id="UP000829196">
    <property type="component" value="Unassembled WGS sequence"/>
</dbReference>
<dbReference type="Pfam" id="PF06203">
    <property type="entry name" value="CCT"/>
    <property type="match status" value="1"/>
</dbReference>
<evidence type="ECO:0000256" key="2">
    <source>
        <dbReference type="ARBA" id="ARBA00022737"/>
    </source>
</evidence>
<evidence type="ECO:0000313" key="6">
    <source>
        <dbReference type="EMBL" id="KAI0496615.1"/>
    </source>
</evidence>